<proteinExistence type="predicted"/>
<evidence type="ECO:0000256" key="1">
    <source>
        <dbReference type="SAM" id="MobiDB-lite"/>
    </source>
</evidence>
<feature type="compositionally biased region" description="Basic and acidic residues" evidence="1">
    <location>
        <begin position="51"/>
        <end position="62"/>
    </location>
</feature>
<name>M2T0Z8_COCH5</name>
<protein>
    <submittedName>
        <fullName evidence="2">Uncharacterized protein</fullName>
    </submittedName>
</protein>
<feature type="region of interest" description="Disordered" evidence="1">
    <location>
        <begin position="26"/>
        <end position="241"/>
    </location>
</feature>
<dbReference type="AlphaFoldDB" id="M2T0Z8"/>
<dbReference type="EMBL" id="KB445576">
    <property type="protein sequence ID" value="EMD91270.1"/>
    <property type="molecule type" value="Genomic_DNA"/>
</dbReference>
<feature type="compositionally biased region" description="Basic and acidic residues" evidence="1">
    <location>
        <begin position="178"/>
        <end position="192"/>
    </location>
</feature>
<evidence type="ECO:0000313" key="3">
    <source>
        <dbReference type="Proteomes" id="UP000016936"/>
    </source>
</evidence>
<accession>M2T0Z8</accession>
<dbReference type="InterPro" id="IPR021641">
    <property type="entry name" value="DUF3245"/>
</dbReference>
<keyword evidence="3" id="KW-1185">Reference proteome</keyword>
<organism evidence="2 3">
    <name type="scientific">Cochliobolus heterostrophus (strain C5 / ATCC 48332 / race O)</name>
    <name type="common">Southern corn leaf blight fungus</name>
    <name type="synonym">Bipolaris maydis</name>
    <dbReference type="NCBI Taxonomy" id="701091"/>
    <lineage>
        <taxon>Eukaryota</taxon>
        <taxon>Fungi</taxon>
        <taxon>Dikarya</taxon>
        <taxon>Ascomycota</taxon>
        <taxon>Pezizomycotina</taxon>
        <taxon>Dothideomycetes</taxon>
        <taxon>Pleosporomycetidae</taxon>
        <taxon>Pleosporales</taxon>
        <taxon>Pleosporineae</taxon>
        <taxon>Pleosporaceae</taxon>
        <taxon>Bipolaris</taxon>
    </lineage>
</organism>
<reference evidence="2 3" key="1">
    <citation type="journal article" date="2012" name="PLoS Pathog.">
        <title>Diverse lifestyles and strategies of plant pathogenesis encoded in the genomes of eighteen Dothideomycetes fungi.</title>
        <authorList>
            <person name="Ohm R.A."/>
            <person name="Feau N."/>
            <person name="Henrissat B."/>
            <person name="Schoch C.L."/>
            <person name="Horwitz B.A."/>
            <person name="Barry K.W."/>
            <person name="Condon B.J."/>
            <person name="Copeland A.C."/>
            <person name="Dhillon B."/>
            <person name="Glaser F."/>
            <person name="Hesse C.N."/>
            <person name="Kosti I."/>
            <person name="LaButti K."/>
            <person name="Lindquist E.A."/>
            <person name="Lucas S."/>
            <person name="Salamov A.A."/>
            <person name="Bradshaw R.E."/>
            <person name="Ciuffetti L."/>
            <person name="Hamelin R.C."/>
            <person name="Kema G.H.J."/>
            <person name="Lawrence C."/>
            <person name="Scott J.A."/>
            <person name="Spatafora J.W."/>
            <person name="Turgeon B.G."/>
            <person name="de Wit P.J.G.M."/>
            <person name="Zhong S."/>
            <person name="Goodwin S.B."/>
            <person name="Grigoriev I.V."/>
        </authorList>
    </citation>
    <scope>NUCLEOTIDE SEQUENCE [LARGE SCALE GENOMIC DNA]</scope>
    <source>
        <strain evidence="3">C5 / ATCC 48332 / race O</strain>
    </source>
</reference>
<dbReference type="OMA" id="APRQHEC"/>
<dbReference type="eggNOG" id="ENOG502SRM2">
    <property type="taxonomic scope" value="Eukaryota"/>
</dbReference>
<reference evidence="3" key="2">
    <citation type="journal article" date="2013" name="PLoS Genet.">
        <title>Comparative genome structure, secondary metabolite, and effector coding capacity across Cochliobolus pathogens.</title>
        <authorList>
            <person name="Condon B.J."/>
            <person name="Leng Y."/>
            <person name="Wu D."/>
            <person name="Bushley K.E."/>
            <person name="Ohm R.A."/>
            <person name="Otillar R."/>
            <person name="Martin J."/>
            <person name="Schackwitz W."/>
            <person name="Grimwood J."/>
            <person name="MohdZainudin N."/>
            <person name="Xue C."/>
            <person name="Wang R."/>
            <person name="Manning V.A."/>
            <person name="Dhillon B."/>
            <person name="Tu Z.J."/>
            <person name="Steffenson B.J."/>
            <person name="Salamov A."/>
            <person name="Sun H."/>
            <person name="Lowry S."/>
            <person name="LaButti K."/>
            <person name="Han J."/>
            <person name="Copeland A."/>
            <person name="Lindquist E."/>
            <person name="Barry K."/>
            <person name="Schmutz J."/>
            <person name="Baker S.E."/>
            <person name="Ciuffetti L.M."/>
            <person name="Grigoriev I.V."/>
            <person name="Zhong S."/>
            <person name="Turgeon B.G."/>
        </authorList>
    </citation>
    <scope>NUCLEOTIDE SEQUENCE [LARGE SCALE GENOMIC DNA]</scope>
    <source>
        <strain evidence="3">C5 / ATCC 48332 / race O</strain>
    </source>
</reference>
<dbReference type="Proteomes" id="UP000016936">
    <property type="component" value="Unassembled WGS sequence"/>
</dbReference>
<dbReference type="Pfam" id="PF11595">
    <property type="entry name" value="DUF3245"/>
    <property type="match status" value="1"/>
</dbReference>
<feature type="compositionally biased region" description="Basic residues" evidence="1">
    <location>
        <begin position="226"/>
        <end position="235"/>
    </location>
</feature>
<sequence>MSKRNMDGDVLANKLSLVSAKGQKLLASMLGPQPDAQPSHDAPNEEEKDNDLDRNFSGHDRLGVGSIPPKDIADGTFTRRTMTSDDKLLQQLSGKKKAKAHLAAKQEAERRGAASQPKPSRKEVAKQEESEDEEEGRAAAFESKRRKIARPKAGLVSEEDGGSEREATSVPPDEEEEQKSAKEIVPERKFYDDVEPAVTAPKAKPLPSRSRAKPTSYLDELLASRSQKKKNKAKGKGVQEA</sequence>
<dbReference type="HOGENOM" id="CLU_096588_0_0_1"/>
<evidence type="ECO:0000313" key="2">
    <source>
        <dbReference type="EMBL" id="EMD91270.1"/>
    </source>
</evidence>
<gene>
    <name evidence="2" type="ORF">COCHEDRAFT_1174994</name>
</gene>